<organism evidence="1 2">
    <name type="scientific">Aristaeella hokkaidonensis</name>
    <dbReference type="NCBI Taxonomy" id="3046382"/>
    <lineage>
        <taxon>Bacteria</taxon>
        <taxon>Bacillati</taxon>
        <taxon>Bacillota</taxon>
        <taxon>Clostridia</taxon>
        <taxon>Eubacteriales</taxon>
        <taxon>Aristaeellaceae</taxon>
        <taxon>Aristaeella</taxon>
    </lineage>
</organism>
<gene>
    <name evidence="1" type="ORF">JYE49_06770</name>
</gene>
<accession>A0AC61MYZ1</accession>
<name>A0AC61MYZ1_9FIRM</name>
<evidence type="ECO:0000313" key="2">
    <source>
        <dbReference type="Proteomes" id="UP000682782"/>
    </source>
</evidence>
<protein>
    <submittedName>
        <fullName evidence="1">L,D-transpeptidase</fullName>
    </submittedName>
</protein>
<evidence type="ECO:0000313" key="1">
    <source>
        <dbReference type="EMBL" id="QUC68387.1"/>
    </source>
</evidence>
<reference evidence="1" key="1">
    <citation type="submission" date="2021-01" db="EMBL/GenBank/DDBJ databases">
        <title>Complete genome sequence of Clostridiales bacterium R-7.</title>
        <authorList>
            <person name="Mahoney-Kurpe S.C."/>
            <person name="Palevich N."/>
            <person name="Koike S."/>
            <person name="Moon C.D."/>
            <person name="Attwood G.T."/>
        </authorList>
    </citation>
    <scope>NUCLEOTIDE SEQUENCE</scope>
    <source>
        <strain evidence="1">R-7</strain>
    </source>
</reference>
<sequence length="465" mass="50650">MRKTAAAITVILLLIAAAFSSHAVTIEAGRIRPFDDNILTVTSEDGGKLTIEAVSGTIPLENPVTNLKIEGGTVEIHWNALSFNGEPLTPGSVTLRALLAGNDLTTEAAEIRLKVDSPKPAVFCCLPVTQTFYANGKNVLRIECAISCKGTYELQIARKEKPDEAVWHNRTVYSGRGAPMVISWDGKGKDHKVCPPGEYIISAWPANNSKYMQTAEITLLPEPLPEPELTVTGSLIPEDLTDDAAVWAALMAPVAVGDGPEGKGLKIMNAKAGKECIGTVSCRTVGVAVLELYDDGWAKIGAWRQMDGAYIEGYVKTSKLRMVRPNTRYGAVVDKKKQTLTVYENGKKLGTAMVSTGFTTAEDRTADTHSGIYLLGTRMDGFGTDGHTYAYPIRMERLNLIHQMGYEMKNGERDFSAEMETLGTMASHGCVRVDARITEENNGINAWWIWTHMGHDSKIIVTPED</sequence>
<dbReference type="EMBL" id="CP068393">
    <property type="protein sequence ID" value="QUC68387.1"/>
    <property type="molecule type" value="Genomic_DNA"/>
</dbReference>
<dbReference type="Proteomes" id="UP000682782">
    <property type="component" value="Chromosome"/>
</dbReference>
<proteinExistence type="predicted"/>
<keyword evidence="2" id="KW-1185">Reference proteome</keyword>